<dbReference type="InterPro" id="IPR036852">
    <property type="entry name" value="Peptidase_S8/S53_dom_sf"/>
</dbReference>
<dbReference type="Proteomes" id="UP001177003">
    <property type="component" value="Chromosome 4"/>
</dbReference>
<dbReference type="EMBL" id="OX465080">
    <property type="protein sequence ID" value="CAI9278355.1"/>
    <property type="molecule type" value="Genomic_DNA"/>
</dbReference>
<reference evidence="9" key="1">
    <citation type="submission" date="2023-04" db="EMBL/GenBank/DDBJ databases">
        <authorList>
            <person name="Vijverberg K."/>
            <person name="Xiong W."/>
            <person name="Schranz E."/>
        </authorList>
    </citation>
    <scope>NUCLEOTIDE SEQUENCE</scope>
</reference>
<dbReference type="Gene3D" id="3.40.50.200">
    <property type="entry name" value="Peptidase S8/S53 domain"/>
    <property type="match status" value="1"/>
</dbReference>
<accession>A0AA35YQM0</accession>
<evidence type="ECO:0000256" key="6">
    <source>
        <dbReference type="PROSITE-ProRule" id="PRU01240"/>
    </source>
</evidence>
<evidence type="ECO:0000259" key="8">
    <source>
        <dbReference type="Pfam" id="PF17766"/>
    </source>
</evidence>
<keyword evidence="10" id="KW-1185">Reference proteome</keyword>
<dbReference type="Gene3D" id="2.60.40.2310">
    <property type="match status" value="1"/>
</dbReference>
<evidence type="ECO:0008006" key="11">
    <source>
        <dbReference type="Google" id="ProtNLM"/>
    </source>
</evidence>
<dbReference type="AlphaFoldDB" id="A0AA35YQM0"/>
<keyword evidence="5" id="KW-0720">Serine protease</keyword>
<dbReference type="GO" id="GO:0004252">
    <property type="term" value="F:serine-type endopeptidase activity"/>
    <property type="evidence" value="ECO:0007669"/>
    <property type="project" value="InterPro"/>
</dbReference>
<evidence type="ECO:0000313" key="10">
    <source>
        <dbReference type="Proteomes" id="UP001177003"/>
    </source>
</evidence>
<evidence type="ECO:0000256" key="3">
    <source>
        <dbReference type="ARBA" id="ARBA00022729"/>
    </source>
</evidence>
<feature type="domain" description="Peptidase S8/S53" evidence="7">
    <location>
        <begin position="68"/>
        <end position="179"/>
    </location>
</feature>
<dbReference type="InterPro" id="IPR023828">
    <property type="entry name" value="Peptidase_S8_Ser-AS"/>
</dbReference>
<evidence type="ECO:0000259" key="7">
    <source>
        <dbReference type="Pfam" id="PF00082"/>
    </source>
</evidence>
<evidence type="ECO:0000256" key="4">
    <source>
        <dbReference type="ARBA" id="ARBA00022801"/>
    </source>
</evidence>
<comment type="caution">
    <text evidence="6">Lacks conserved residue(s) required for the propagation of feature annotation.</text>
</comment>
<dbReference type="PROSITE" id="PS00138">
    <property type="entry name" value="SUBTILASE_SER"/>
    <property type="match status" value="1"/>
</dbReference>
<dbReference type="InterPro" id="IPR045051">
    <property type="entry name" value="SBT"/>
</dbReference>
<keyword evidence="2" id="KW-0645">Protease</keyword>
<organism evidence="9 10">
    <name type="scientific">Lactuca saligna</name>
    <name type="common">Willowleaf lettuce</name>
    <dbReference type="NCBI Taxonomy" id="75948"/>
    <lineage>
        <taxon>Eukaryota</taxon>
        <taxon>Viridiplantae</taxon>
        <taxon>Streptophyta</taxon>
        <taxon>Embryophyta</taxon>
        <taxon>Tracheophyta</taxon>
        <taxon>Spermatophyta</taxon>
        <taxon>Magnoliopsida</taxon>
        <taxon>eudicotyledons</taxon>
        <taxon>Gunneridae</taxon>
        <taxon>Pentapetalae</taxon>
        <taxon>asterids</taxon>
        <taxon>campanulids</taxon>
        <taxon>Asterales</taxon>
        <taxon>Asteraceae</taxon>
        <taxon>Cichorioideae</taxon>
        <taxon>Cichorieae</taxon>
        <taxon>Lactucinae</taxon>
        <taxon>Lactuca</taxon>
    </lineage>
</organism>
<keyword evidence="4" id="KW-0378">Hydrolase</keyword>
<evidence type="ECO:0000313" key="9">
    <source>
        <dbReference type="EMBL" id="CAI9278355.1"/>
    </source>
</evidence>
<gene>
    <name evidence="9" type="ORF">LSALG_LOCUS18224</name>
</gene>
<evidence type="ECO:0000256" key="5">
    <source>
        <dbReference type="ARBA" id="ARBA00022825"/>
    </source>
</evidence>
<sequence>MRFLIDLVKQAGALGCILPNHGYNYSDVGPLPVAALGINDMNLVKTYQNSTKKPQVQIFKSQAIYNNPAAPLVASFSSRGPSKFISDIIKPDVMAPGVEILAAYSPMASPSNSFIDKSSVNYTILSGTSMACPHVAAAAAFVKSFHPNWSPSAIKSALMTTAWEMDPIQNLDAEFAYGSGHIDPQKAKDPGLVQLNYPSMVARVDVKSAFVLSFPRTVTNVGDANSKYVASIQGDSKLNIRVDPNILQFTSLNQKLSFVVTVEGKGIKSPLTVKSGSLLWTSEKHKVRSPVVVYTGNATTSSGGVSTPSPFCKAFVILFVCIIIAHCI</sequence>
<evidence type="ECO:0000256" key="2">
    <source>
        <dbReference type="ARBA" id="ARBA00022670"/>
    </source>
</evidence>
<name>A0AA35YQM0_LACSI</name>
<dbReference type="GO" id="GO:0006508">
    <property type="term" value="P:proteolysis"/>
    <property type="evidence" value="ECO:0007669"/>
    <property type="project" value="UniProtKB-KW"/>
</dbReference>
<feature type="domain" description="Subtilisin-like protease fibronectin type-III" evidence="8">
    <location>
        <begin position="194"/>
        <end position="293"/>
    </location>
</feature>
<comment type="similarity">
    <text evidence="1 6">Belongs to the peptidase S8 family.</text>
</comment>
<protein>
    <recommendedName>
        <fullName evidence="11">Subtilisin-like protease</fullName>
    </recommendedName>
</protein>
<evidence type="ECO:0000256" key="1">
    <source>
        <dbReference type="ARBA" id="ARBA00011073"/>
    </source>
</evidence>
<dbReference type="InterPro" id="IPR041469">
    <property type="entry name" value="Subtilisin-like_FN3"/>
</dbReference>
<dbReference type="Gene3D" id="3.50.30.30">
    <property type="match status" value="1"/>
</dbReference>
<dbReference type="PANTHER" id="PTHR10795">
    <property type="entry name" value="PROPROTEIN CONVERTASE SUBTILISIN/KEXIN"/>
    <property type="match status" value="1"/>
</dbReference>
<dbReference type="PROSITE" id="PS51892">
    <property type="entry name" value="SUBTILASE"/>
    <property type="match status" value="1"/>
</dbReference>
<dbReference type="InterPro" id="IPR000209">
    <property type="entry name" value="Peptidase_S8/S53_dom"/>
</dbReference>
<dbReference type="Pfam" id="PF00082">
    <property type="entry name" value="Peptidase_S8"/>
    <property type="match status" value="1"/>
</dbReference>
<dbReference type="SUPFAM" id="SSF52743">
    <property type="entry name" value="Subtilisin-like"/>
    <property type="match status" value="1"/>
</dbReference>
<dbReference type="Pfam" id="PF17766">
    <property type="entry name" value="fn3_6"/>
    <property type="match status" value="1"/>
</dbReference>
<keyword evidence="3" id="KW-0732">Signal</keyword>
<proteinExistence type="inferred from homology"/>